<dbReference type="InterPro" id="IPR010920">
    <property type="entry name" value="LSM_dom_sf"/>
</dbReference>
<keyword evidence="5 7" id="KW-1133">Transmembrane helix</keyword>
<dbReference type="InterPro" id="IPR049278">
    <property type="entry name" value="MS_channel_C"/>
</dbReference>
<dbReference type="GO" id="GO:0005886">
    <property type="term" value="C:plasma membrane"/>
    <property type="evidence" value="ECO:0007669"/>
    <property type="project" value="UniProtKB-SubCell"/>
</dbReference>
<feature type="transmembrane region" description="Helical" evidence="7">
    <location>
        <begin position="15"/>
        <end position="36"/>
    </location>
</feature>
<dbReference type="Gene3D" id="3.30.70.100">
    <property type="match status" value="1"/>
</dbReference>
<reference evidence="11 12" key="1">
    <citation type="submission" date="2017-02" db="EMBL/GenBank/DDBJ databases">
        <title>Complete genome sequence of the cold-active Pseudoalteromonas aliena strain EH1 isolated from Arctic seawater.</title>
        <authorList>
            <person name="Kim E."/>
            <person name="Heo E."/>
            <person name="Kim H."/>
            <person name="Kim D."/>
        </authorList>
    </citation>
    <scope>NUCLEOTIDE SEQUENCE [LARGE SCALE GENOMIC DNA]</scope>
    <source>
        <strain evidence="11 12">EH1</strain>
    </source>
</reference>
<gene>
    <name evidence="11" type="ORF">B0W48_06180</name>
</gene>
<dbReference type="AlphaFoldDB" id="A0A1Q2GWF7"/>
<keyword evidence="7" id="KW-0997">Cell inner membrane</keyword>
<evidence type="ECO:0000259" key="9">
    <source>
        <dbReference type="Pfam" id="PF21082"/>
    </source>
</evidence>
<name>A0A1Q2GWF7_9GAMM</name>
<accession>A0A1Q2GWF7</accession>
<dbReference type="InterPro" id="IPR008910">
    <property type="entry name" value="MSC_TM_helix"/>
</dbReference>
<protein>
    <recommendedName>
        <fullName evidence="7">Small-conductance mechanosensitive channel</fullName>
    </recommendedName>
</protein>
<dbReference type="SUPFAM" id="SSF50182">
    <property type="entry name" value="Sm-like ribonucleoproteins"/>
    <property type="match status" value="1"/>
</dbReference>
<dbReference type="GO" id="GO:0008381">
    <property type="term" value="F:mechanosensitive monoatomic ion channel activity"/>
    <property type="evidence" value="ECO:0007669"/>
    <property type="project" value="InterPro"/>
</dbReference>
<dbReference type="Pfam" id="PF21082">
    <property type="entry name" value="MS_channel_3rd"/>
    <property type="match status" value="1"/>
</dbReference>
<keyword evidence="7" id="KW-0406">Ion transport</keyword>
<dbReference type="Gene3D" id="1.10.287.1260">
    <property type="match status" value="1"/>
</dbReference>
<evidence type="ECO:0000259" key="10">
    <source>
        <dbReference type="Pfam" id="PF21088"/>
    </source>
</evidence>
<comment type="similarity">
    <text evidence="2 7">Belongs to the MscS (TC 1.A.23) family.</text>
</comment>
<dbReference type="InterPro" id="IPR011014">
    <property type="entry name" value="MscS_channel_TM-2"/>
</dbReference>
<comment type="caution">
    <text evidence="7">Lacks conserved residue(s) required for the propagation of feature annotation.</text>
</comment>
<evidence type="ECO:0000256" key="1">
    <source>
        <dbReference type="ARBA" id="ARBA00004651"/>
    </source>
</evidence>
<dbReference type="InterPro" id="IPR049142">
    <property type="entry name" value="MS_channel_1st"/>
</dbReference>
<organism evidence="11 12">
    <name type="scientific">Pseudoalteromonas aliena</name>
    <dbReference type="NCBI Taxonomy" id="247523"/>
    <lineage>
        <taxon>Bacteria</taxon>
        <taxon>Pseudomonadati</taxon>
        <taxon>Pseudomonadota</taxon>
        <taxon>Gammaproteobacteria</taxon>
        <taxon>Alteromonadales</taxon>
        <taxon>Pseudoalteromonadaceae</taxon>
        <taxon>Pseudoalteromonas</taxon>
    </lineage>
</organism>
<evidence type="ECO:0000313" key="11">
    <source>
        <dbReference type="EMBL" id="AQP99426.1"/>
    </source>
</evidence>
<feature type="transmembrane region" description="Helical" evidence="7">
    <location>
        <begin position="56"/>
        <end position="82"/>
    </location>
</feature>
<dbReference type="Pfam" id="PF00924">
    <property type="entry name" value="MS_channel_2nd"/>
    <property type="match status" value="1"/>
</dbReference>
<keyword evidence="7" id="KW-0407">Ion channel</keyword>
<comment type="subcellular location">
    <subcellularLocation>
        <location evidence="7">Cell inner membrane</location>
        <topology evidence="7">Multi-pass membrane protein</topology>
    </subcellularLocation>
    <subcellularLocation>
        <location evidence="1">Cell membrane</location>
        <topology evidence="1">Multi-pass membrane protein</topology>
    </subcellularLocation>
</comment>
<evidence type="ECO:0000256" key="3">
    <source>
        <dbReference type="ARBA" id="ARBA00022475"/>
    </source>
</evidence>
<sequence length="272" mass="29732">MDSVLNWLNENSGLILHYGIQAVVALVIFLLGSRIAKFCARLTEKAFDKKKVDKAVGSFVSSIVYTLVFAVTILMALSQIGIETTSFIAILGAAGLAVGLALQGSLSNFASGVLIILLRPFKSGDYVEAGGKAGTIKKIEIFSTEMRTPDNKVIIMPNSQIMSGAITNFSRETTRRIDLVIGVGYDADLRQAKEVLKSVLDAEARLLKDPAYTVAVSELGDSSVNFIVRPWVNSADYWPTYWSLMENIKIALDEADITIPFPQMDVHLHKQD</sequence>
<evidence type="ECO:0000256" key="7">
    <source>
        <dbReference type="RuleBase" id="RU369025"/>
    </source>
</evidence>
<dbReference type="InterPro" id="IPR011066">
    <property type="entry name" value="MscS_channel_C_sf"/>
</dbReference>
<dbReference type="Pfam" id="PF21088">
    <property type="entry name" value="MS_channel_1st"/>
    <property type="match status" value="1"/>
</dbReference>
<evidence type="ECO:0000313" key="12">
    <source>
        <dbReference type="Proteomes" id="UP000188243"/>
    </source>
</evidence>
<comment type="function">
    <text evidence="7">Mechanosensitive channel that participates in the regulation of osmotic pressure changes within the cell, opening in response to stretch forces in the membrane lipid bilayer, without the need for other proteins. Contributes to normal resistance to hypoosmotic shock. Forms an ion channel of 1.0 nanosiemens conductance with a slight preference for anions.</text>
</comment>
<feature type="transmembrane region" description="Helical" evidence="7">
    <location>
        <begin position="88"/>
        <end position="118"/>
    </location>
</feature>
<feature type="domain" description="Mechanosensitive ion channel MscS" evidence="8">
    <location>
        <begin position="105"/>
        <end position="171"/>
    </location>
</feature>
<dbReference type="SUPFAM" id="SSF82861">
    <property type="entry name" value="Mechanosensitive channel protein MscS (YggB), transmembrane region"/>
    <property type="match status" value="1"/>
</dbReference>
<dbReference type="Proteomes" id="UP000188243">
    <property type="component" value="Chromosome"/>
</dbReference>
<comment type="subunit">
    <text evidence="7">Homoheptamer.</text>
</comment>
<evidence type="ECO:0000256" key="4">
    <source>
        <dbReference type="ARBA" id="ARBA00022692"/>
    </source>
</evidence>
<dbReference type="SUPFAM" id="SSF82689">
    <property type="entry name" value="Mechanosensitive channel protein MscS (YggB), C-terminal domain"/>
    <property type="match status" value="1"/>
</dbReference>
<dbReference type="KEGG" id="paln:B0W48_06180"/>
<dbReference type="RefSeq" id="WP_077536120.1">
    <property type="nucleotide sequence ID" value="NZ_CANLYY010000042.1"/>
</dbReference>
<proteinExistence type="inferred from homology"/>
<dbReference type="Pfam" id="PF05552">
    <property type="entry name" value="MS_channel_1st_1"/>
    <property type="match status" value="1"/>
</dbReference>
<dbReference type="PANTHER" id="PTHR30221:SF1">
    <property type="entry name" value="SMALL-CONDUCTANCE MECHANOSENSITIVE CHANNEL"/>
    <property type="match status" value="1"/>
</dbReference>
<evidence type="ECO:0000256" key="6">
    <source>
        <dbReference type="ARBA" id="ARBA00023136"/>
    </source>
</evidence>
<dbReference type="STRING" id="247523.B0W48_06180"/>
<dbReference type="InterPro" id="IPR045275">
    <property type="entry name" value="MscS_archaea/bacteria_type"/>
</dbReference>
<evidence type="ECO:0000259" key="8">
    <source>
        <dbReference type="Pfam" id="PF00924"/>
    </source>
</evidence>
<evidence type="ECO:0000256" key="2">
    <source>
        <dbReference type="ARBA" id="ARBA00008017"/>
    </source>
</evidence>
<dbReference type="InterPro" id="IPR006685">
    <property type="entry name" value="MscS_channel_2nd"/>
</dbReference>
<dbReference type="EMBL" id="CP019628">
    <property type="protein sequence ID" value="AQP99426.1"/>
    <property type="molecule type" value="Genomic_DNA"/>
</dbReference>
<keyword evidence="7" id="KW-0813">Transport</keyword>
<feature type="domain" description="Mechanosensitive ion channel MscS C-terminal" evidence="9">
    <location>
        <begin position="177"/>
        <end position="259"/>
    </location>
</feature>
<evidence type="ECO:0000256" key="5">
    <source>
        <dbReference type="ARBA" id="ARBA00022989"/>
    </source>
</evidence>
<dbReference type="Gene3D" id="2.30.30.60">
    <property type="match status" value="1"/>
</dbReference>
<keyword evidence="3" id="KW-1003">Cell membrane</keyword>
<feature type="domain" description="Mechanosensitive ion channel transmembrane helices 2/3" evidence="10">
    <location>
        <begin position="63"/>
        <end position="103"/>
    </location>
</feature>
<keyword evidence="4 7" id="KW-0812">Transmembrane</keyword>
<keyword evidence="6 7" id="KW-0472">Membrane</keyword>
<dbReference type="PANTHER" id="PTHR30221">
    <property type="entry name" value="SMALL-CONDUCTANCE MECHANOSENSITIVE CHANNEL"/>
    <property type="match status" value="1"/>
</dbReference>
<dbReference type="InterPro" id="IPR023408">
    <property type="entry name" value="MscS_beta-dom_sf"/>
</dbReference>